<dbReference type="EMBL" id="JAUEPS010000012">
    <property type="protein sequence ID" value="KAK0460480.1"/>
    <property type="molecule type" value="Genomic_DNA"/>
</dbReference>
<organism evidence="1 2">
    <name type="scientific">Armillaria tabescens</name>
    <name type="common">Ringless honey mushroom</name>
    <name type="synonym">Agaricus tabescens</name>
    <dbReference type="NCBI Taxonomy" id="1929756"/>
    <lineage>
        <taxon>Eukaryota</taxon>
        <taxon>Fungi</taxon>
        <taxon>Dikarya</taxon>
        <taxon>Basidiomycota</taxon>
        <taxon>Agaricomycotina</taxon>
        <taxon>Agaricomycetes</taxon>
        <taxon>Agaricomycetidae</taxon>
        <taxon>Agaricales</taxon>
        <taxon>Marasmiineae</taxon>
        <taxon>Physalacriaceae</taxon>
        <taxon>Desarmillaria</taxon>
    </lineage>
</organism>
<reference evidence="1" key="1">
    <citation type="submission" date="2023-06" db="EMBL/GenBank/DDBJ databases">
        <authorList>
            <consortium name="Lawrence Berkeley National Laboratory"/>
            <person name="Ahrendt S."/>
            <person name="Sahu N."/>
            <person name="Indic B."/>
            <person name="Wong-Bajracharya J."/>
            <person name="Merenyi Z."/>
            <person name="Ke H.-M."/>
            <person name="Monk M."/>
            <person name="Kocsube S."/>
            <person name="Drula E."/>
            <person name="Lipzen A."/>
            <person name="Balint B."/>
            <person name="Henrissat B."/>
            <person name="Andreopoulos B."/>
            <person name="Martin F.M."/>
            <person name="Harder C.B."/>
            <person name="Rigling D."/>
            <person name="Ford K.L."/>
            <person name="Foster G.D."/>
            <person name="Pangilinan J."/>
            <person name="Papanicolaou A."/>
            <person name="Barry K."/>
            <person name="LaButti K."/>
            <person name="Viragh M."/>
            <person name="Koriabine M."/>
            <person name="Yan M."/>
            <person name="Riley R."/>
            <person name="Champramary S."/>
            <person name="Plett K.L."/>
            <person name="Tsai I.J."/>
            <person name="Slot J."/>
            <person name="Sipos G."/>
            <person name="Plett J."/>
            <person name="Nagy L.G."/>
            <person name="Grigoriev I.V."/>
        </authorList>
    </citation>
    <scope>NUCLEOTIDE SEQUENCE</scope>
    <source>
        <strain evidence="1">CCBAS 213</strain>
    </source>
</reference>
<accession>A0AA39N7I9</accession>
<keyword evidence="2" id="KW-1185">Reference proteome</keyword>
<sequence length="87" mass="10358">WDEILTDDQIDIICGVYKVEWEDKGQSQTDHRVQLTEDVSWFPKPMAWKGCGLDVGFWSVDAESWYQHRVTRYLGGDFKCENQTQWR</sequence>
<proteinExistence type="predicted"/>
<protein>
    <submittedName>
        <fullName evidence="1">Uncharacterized protein</fullName>
    </submittedName>
</protein>
<name>A0AA39N7I9_ARMTA</name>
<comment type="caution">
    <text evidence="1">The sequence shown here is derived from an EMBL/GenBank/DDBJ whole genome shotgun (WGS) entry which is preliminary data.</text>
</comment>
<dbReference type="GeneID" id="85350262"/>
<dbReference type="RefSeq" id="XP_060332519.1">
    <property type="nucleotide sequence ID" value="XM_060466714.1"/>
</dbReference>
<dbReference type="Proteomes" id="UP001175211">
    <property type="component" value="Unassembled WGS sequence"/>
</dbReference>
<gene>
    <name evidence="1" type="ORF">EV420DRAFT_1249687</name>
</gene>
<evidence type="ECO:0000313" key="2">
    <source>
        <dbReference type="Proteomes" id="UP001175211"/>
    </source>
</evidence>
<evidence type="ECO:0000313" key="1">
    <source>
        <dbReference type="EMBL" id="KAK0460480.1"/>
    </source>
</evidence>
<feature type="non-terminal residue" evidence="1">
    <location>
        <position position="87"/>
    </location>
</feature>
<dbReference type="AlphaFoldDB" id="A0AA39N7I9"/>
<feature type="non-terminal residue" evidence="1">
    <location>
        <position position="1"/>
    </location>
</feature>